<dbReference type="InterPro" id="IPR003661">
    <property type="entry name" value="HisK_dim/P_dom"/>
</dbReference>
<dbReference type="eggNOG" id="COG0642">
    <property type="taxonomic scope" value="Bacteria"/>
</dbReference>
<dbReference type="SUPFAM" id="SSF55874">
    <property type="entry name" value="ATPase domain of HSP90 chaperone/DNA topoisomerase II/histidine kinase"/>
    <property type="match status" value="1"/>
</dbReference>
<dbReference type="SUPFAM" id="SSF47384">
    <property type="entry name" value="Homodimeric domain of signal transducing histidine kinase"/>
    <property type="match status" value="1"/>
</dbReference>
<dbReference type="STRING" id="450851.PHZ_c0290"/>
<name>B4RDA0_PHEZH</name>
<comment type="catalytic activity">
    <reaction evidence="1">
        <text>ATP + protein L-histidine = ADP + protein N-phospho-L-histidine.</text>
        <dbReference type="EC" id="2.7.13.3"/>
    </reaction>
</comment>
<accession>B4RDA0</accession>
<keyword evidence="6" id="KW-0175">Coiled coil</keyword>
<dbReference type="CDD" id="cd00130">
    <property type="entry name" value="PAS"/>
    <property type="match status" value="2"/>
</dbReference>
<dbReference type="Gene3D" id="3.40.50.2300">
    <property type="match status" value="1"/>
</dbReference>
<dbReference type="PROSITE" id="PS50110">
    <property type="entry name" value="RESPONSE_REGULATORY"/>
    <property type="match status" value="1"/>
</dbReference>
<keyword evidence="11" id="KW-0808">Transferase</keyword>
<feature type="coiled-coil region" evidence="6">
    <location>
        <begin position="247"/>
        <end position="285"/>
    </location>
</feature>
<dbReference type="EMBL" id="CP000747">
    <property type="protein sequence ID" value="ACG76704.1"/>
    <property type="molecule type" value="Genomic_DNA"/>
</dbReference>
<gene>
    <name evidence="11" type="ordered locus">PHZ_c0290</name>
</gene>
<dbReference type="Pfam" id="PF00072">
    <property type="entry name" value="Response_reg"/>
    <property type="match status" value="1"/>
</dbReference>
<dbReference type="SMART" id="SM00448">
    <property type="entry name" value="REC"/>
    <property type="match status" value="1"/>
</dbReference>
<dbReference type="PANTHER" id="PTHR45339">
    <property type="entry name" value="HYBRID SIGNAL TRANSDUCTION HISTIDINE KINASE J"/>
    <property type="match status" value="1"/>
</dbReference>
<dbReference type="InterPro" id="IPR001610">
    <property type="entry name" value="PAC"/>
</dbReference>
<dbReference type="Pfam" id="PF00512">
    <property type="entry name" value="HisKA"/>
    <property type="match status" value="1"/>
</dbReference>
<feature type="domain" description="PAS" evidence="9">
    <location>
        <begin position="157"/>
        <end position="203"/>
    </location>
</feature>
<keyword evidence="11" id="KW-0418">Kinase</keyword>
<dbReference type="eggNOG" id="COG0784">
    <property type="taxonomic scope" value="Bacteria"/>
</dbReference>
<dbReference type="InterPro" id="IPR001789">
    <property type="entry name" value="Sig_transdc_resp-reg_receiver"/>
</dbReference>
<dbReference type="Gene3D" id="3.30.565.10">
    <property type="entry name" value="Histidine kinase-like ATPase, C-terminal domain"/>
    <property type="match status" value="1"/>
</dbReference>
<dbReference type="InterPro" id="IPR011006">
    <property type="entry name" value="CheY-like_superfamily"/>
</dbReference>
<dbReference type="eggNOG" id="COG2202">
    <property type="taxonomic scope" value="Bacteria"/>
</dbReference>
<evidence type="ECO:0000256" key="4">
    <source>
        <dbReference type="ARBA" id="ARBA00023012"/>
    </source>
</evidence>
<evidence type="ECO:0000256" key="5">
    <source>
        <dbReference type="PROSITE-ProRule" id="PRU00169"/>
    </source>
</evidence>
<evidence type="ECO:0000259" key="7">
    <source>
        <dbReference type="PROSITE" id="PS50109"/>
    </source>
</evidence>
<organism evidence="11 12">
    <name type="scientific">Phenylobacterium zucineum (strain HLK1)</name>
    <dbReference type="NCBI Taxonomy" id="450851"/>
    <lineage>
        <taxon>Bacteria</taxon>
        <taxon>Pseudomonadati</taxon>
        <taxon>Pseudomonadota</taxon>
        <taxon>Alphaproteobacteria</taxon>
        <taxon>Caulobacterales</taxon>
        <taxon>Caulobacteraceae</taxon>
        <taxon>Phenylobacterium</taxon>
    </lineage>
</organism>
<evidence type="ECO:0000256" key="2">
    <source>
        <dbReference type="ARBA" id="ARBA00012438"/>
    </source>
</evidence>
<dbReference type="InterPro" id="IPR035965">
    <property type="entry name" value="PAS-like_dom_sf"/>
</dbReference>
<feature type="domain" description="PAS" evidence="9">
    <location>
        <begin position="12"/>
        <end position="71"/>
    </location>
</feature>
<dbReference type="PROSITE" id="PS50109">
    <property type="entry name" value="HIS_KIN"/>
    <property type="match status" value="1"/>
</dbReference>
<dbReference type="PANTHER" id="PTHR45339:SF1">
    <property type="entry name" value="HYBRID SIGNAL TRANSDUCTION HISTIDINE KINASE J"/>
    <property type="match status" value="1"/>
</dbReference>
<dbReference type="Gene3D" id="1.10.287.130">
    <property type="match status" value="1"/>
</dbReference>
<evidence type="ECO:0000256" key="6">
    <source>
        <dbReference type="SAM" id="Coils"/>
    </source>
</evidence>
<dbReference type="InterPro" id="IPR005467">
    <property type="entry name" value="His_kinase_dom"/>
</dbReference>
<dbReference type="InterPro" id="IPR000014">
    <property type="entry name" value="PAS"/>
</dbReference>
<dbReference type="SUPFAM" id="SSF52172">
    <property type="entry name" value="CheY-like"/>
    <property type="match status" value="1"/>
</dbReference>
<evidence type="ECO:0000256" key="1">
    <source>
        <dbReference type="ARBA" id="ARBA00000085"/>
    </source>
</evidence>
<proteinExistence type="predicted"/>
<dbReference type="InterPro" id="IPR000700">
    <property type="entry name" value="PAS-assoc_C"/>
</dbReference>
<dbReference type="Gene3D" id="3.30.450.20">
    <property type="entry name" value="PAS domain"/>
    <property type="match status" value="3"/>
</dbReference>
<dbReference type="AlphaFoldDB" id="B4RDA0"/>
<feature type="modified residue" description="4-aspartylphosphate" evidence="5">
    <location>
        <position position="702"/>
    </location>
</feature>
<dbReference type="Pfam" id="PF02518">
    <property type="entry name" value="HATPase_c"/>
    <property type="match status" value="1"/>
</dbReference>
<dbReference type="SMART" id="SM00388">
    <property type="entry name" value="HisKA"/>
    <property type="match status" value="1"/>
</dbReference>
<dbReference type="KEGG" id="pzu:PHZ_c0290"/>
<dbReference type="InterPro" id="IPR003594">
    <property type="entry name" value="HATPase_dom"/>
</dbReference>
<keyword evidence="12" id="KW-1185">Reference proteome</keyword>
<keyword evidence="3 5" id="KW-0597">Phosphoprotein</keyword>
<dbReference type="OrthoDB" id="9801651at2"/>
<evidence type="ECO:0000256" key="3">
    <source>
        <dbReference type="ARBA" id="ARBA00022553"/>
    </source>
</evidence>
<dbReference type="Pfam" id="PF08447">
    <property type="entry name" value="PAS_3"/>
    <property type="match status" value="3"/>
</dbReference>
<dbReference type="InterPro" id="IPR036890">
    <property type="entry name" value="HATPase_C_sf"/>
</dbReference>
<dbReference type="PROSITE" id="PS50112">
    <property type="entry name" value="PAS"/>
    <property type="match status" value="3"/>
</dbReference>
<dbReference type="CDD" id="cd00082">
    <property type="entry name" value="HisKA"/>
    <property type="match status" value="1"/>
</dbReference>
<dbReference type="SMART" id="SM00091">
    <property type="entry name" value="PAS"/>
    <property type="match status" value="3"/>
</dbReference>
<evidence type="ECO:0000259" key="8">
    <source>
        <dbReference type="PROSITE" id="PS50110"/>
    </source>
</evidence>
<dbReference type="Proteomes" id="UP000001868">
    <property type="component" value="Chromosome"/>
</dbReference>
<dbReference type="SMART" id="SM00086">
    <property type="entry name" value="PAC"/>
    <property type="match status" value="2"/>
</dbReference>
<dbReference type="GO" id="GO:0000155">
    <property type="term" value="F:phosphorelay sensor kinase activity"/>
    <property type="evidence" value="ECO:0007669"/>
    <property type="project" value="InterPro"/>
</dbReference>
<evidence type="ECO:0000313" key="12">
    <source>
        <dbReference type="Proteomes" id="UP000001868"/>
    </source>
</evidence>
<dbReference type="InterPro" id="IPR036097">
    <property type="entry name" value="HisK_dim/P_sf"/>
</dbReference>
<dbReference type="RefSeq" id="WP_012520852.1">
    <property type="nucleotide sequence ID" value="NC_011144.1"/>
</dbReference>
<dbReference type="PRINTS" id="PR00344">
    <property type="entry name" value="BCTRLSENSOR"/>
</dbReference>
<dbReference type="SMART" id="SM00387">
    <property type="entry name" value="HATPase_c"/>
    <property type="match status" value="1"/>
</dbReference>
<feature type="domain" description="Response regulatory" evidence="8">
    <location>
        <begin position="653"/>
        <end position="770"/>
    </location>
</feature>
<evidence type="ECO:0000259" key="9">
    <source>
        <dbReference type="PROSITE" id="PS50112"/>
    </source>
</evidence>
<dbReference type="PROSITE" id="PS50113">
    <property type="entry name" value="PAC"/>
    <property type="match status" value="1"/>
</dbReference>
<dbReference type="EC" id="2.7.13.3" evidence="2"/>
<dbReference type="SUPFAM" id="SSF55785">
    <property type="entry name" value="PYP-like sensor domain (PAS domain)"/>
    <property type="match status" value="3"/>
</dbReference>
<keyword evidence="4" id="KW-0902">Two-component regulatory system</keyword>
<feature type="domain" description="Histidine kinase" evidence="7">
    <location>
        <begin position="418"/>
        <end position="634"/>
    </location>
</feature>
<reference evidence="11 12" key="1">
    <citation type="journal article" date="2008" name="BMC Genomics">
        <title>Complete genome of Phenylobacterium zucineum - a novel facultative intracellular bacterium isolated from human erythroleukemia cell line K562.</title>
        <authorList>
            <person name="Luo Y."/>
            <person name="Xu X."/>
            <person name="Ding Z."/>
            <person name="Liu Z."/>
            <person name="Zhang B."/>
            <person name="Yan Z."/>
            <person name="Sun J."/>
            <person name="Hu S."/>
            <person name="Hu X."/>
        </authorList>
    </citation>
    <scope>NUCLEOTIDE SEQUENCE [LARGE SCALE GENOMIC DNA]</scope>
    <source>
        <strain evidence="11 12">HLK1</strain>
    </source>
</reference>
<dbReference type="InterPro" id="IPR013655">
    <property type="entry name" value="PAS_fold_3"/>
</dbReference>
<dbReference type="CDD" id="cd17546">
    <property type="entry name" value="REC_hyHK_CKI1_RcsC-like"/>
    <property type="match status" value="1"/>
</dbReference>
<dbReference type="CDD" id="cd16922">
    <property type="entry name" value="HATPase_EvgS-ArcB-TorS-like"/>
    <property type="match status" value="1"/>
</dbReference>
<evidence type="ECO:0000259" key="10">
    <source>
        <dbReference type="PROSITE" id="PS50113"/>
    </source>
</evidence>
<dbReference type="FunFam" id="3.30.565.10:FF:000010">
    <property type="entry name" value="Sensor histidine kinase RcsC"/>
    <property type="match status" value="1"/>
</dbReference>
<protein>
    <recommendedName>
        <fullName evidence="2">histidine kinase</fullName>
        <ecNumber evidence="2">2.7.13.3</ecNumber>
    </recommendedName>
</protein>
<sequence>MARKSATRAADRAEMVSWLFEHSRDLMHVVGPDRCIRLVNPAWTELTGWREDELIGRRAIEVFHPDDRPHMLARVAQSKVGVVYESEARVLLKDGSSCWVAARRQMMPDGSHIVSMRDATEQRAHRDEIDNARRTRKALGASAGIGIWTYEPALGRIWWSDEIVAMVGFDPRENDTPEAFRAMMHPRDRARTMQAFARAVENGEPLQREHRVWARGRWMVVRVTVTTEPRPGGVFALKGISEDITELAAARDAARHGEQQARKARREAQVNARRLKMALEAAEAGVYEIDHVARTFWASPEFERITGRRGSSYEEAVHLSYPGFHPEDLPHVRASFRALHRGDKKSGESFEARIVRPDGAERWVRVYHHLKVGRNGRWLKAVGLVQDCDAHKRQELALKEAQRAAEAAGEAKGAFLANMSHEIRTPLNGVMGVLHILKSEQLTDEGRSLLDEALSCGQMLAELLNDVIDFSKIEAGRLELACEPVDPKALVEGVARLLKPQAQAKGLQLIVDADARMGWVRSDPVRLRQALFNLVGNAVKFTEKGHVVIRCRLADAGVLRFEVEDTGVGIPEAAQARLFQRFNQADASTTRKFGGSGLGLAITKRLAEMMNGQVGFTSAEGRGSTFWLEVAAEPAEAQAPACEAPHAVLEGLRVLVVEDNATNRLIATKLLENLGASVETAADGYLGVEAAARGGFDLILMDVQMPGIDGLEAARRIRALGGNVAAIPIVALTANVLSHQRQSYLEAGMDGVVGKPISPAALLSEIARLSAPVEPAVEAADDADTAAA</sequence>
<feature type="domain" description="PAS" evidence="9">
    <location>
        <begin position="271"/>
        <end position="343"/>
    </location>
</feature>
<feature type="domain" description="PAC" evidence="10">
    <location>
        <begin position="348"/>
        <end position="400"/>
    </location>
</feature>
<dbReference type="NCBIfam" id="TIGR00229">
    <property type="entry name" value="sensory_box"/>
    <property type="match status" value="2"/>
</dbReference>
<dbReference type="HOGENOM" id="CLU_000445_114_18_5"/>
<dbReference type="InterPro" id="IPR004358">
    <property type="entry name" value="Sig_transdc_His_kin-like_C"/>
</dbReference>
<evidence type="ECO:0000313" key="11">
    <source>
        <dbReference type="EMBL" id="ACG76704.1"/>
    </source>
</evidence>